<dbReference type="PANTHER" id="PTHR21039">
    <property type="entry name" value="HISTIDINOL PHOSPHATASE-RELATED"/>
    <property type="match status" value="1"/>
</dbReference>
<dbReference type="PANTHER" id="PTHR21039:SF0">
    <property type="entry name" value="HISTIDINOL-PHOSPHATASE"/>
    <property type="match status" value="1"/>
</dbReference>
<dbReference type="InterPro" id="IPR010140">
    <property type="entry name" value="Histidinol_P_phosphatase_HisJ"/>
</dbReference>
<sequence length="292" mass="33312">MILDLHTHTRYSYDAEDRPVIDHVQHAVQKGVSILGFTEHVEFFRKDNIQASDFASGTVDFVGYQKEIEPFRTGKTIMPDLASEQKDIFAAQEVYGEQITLRAGVEIGQPHAAPEQARALIQTYPFDYVIGSIHQLSDDMDLYFYRYETIHPDEFWEKYFAEVRELLAFGHIQILAHLDYPLRVMKLPHNQPSLKGYMNYVDEVLKLLIAKDIALESNTKGLYGWQQEVGPEAFVLTRYRELGGELITVGSDSHAPETVARGIPQALERLRVAGFRAVTDFENKNIIQHAIA</sequence>
<dbReference type="InterPro" id="IPR004013">
    <property type="entry name" value="PHP_dom"/>
</dbReference>
<organism evidence="4 5">
    <name type="scientific">Butyricicoccus intestinisimiae</name>
    <dbReference type="NCBI Taxonomy" id="2841509"/>
    <lineage>
        <taxon>Bacteria</taxon>
        <taxon>Bacillati</taxon>
        <taxon>Bacillota</taxon>
        <taxon>Clostridia</taxon>
        <taxon>Eubacteriales</taxon>
        <taxon>Butyricicoccaceae</taxon>
        <taxon>Butyricicoccus</taxon>
    </lineage>
</organism>
<gene>
    <name evidence="4" type="ORF">KQI75_09395</name>
</gene>
<comment type="pathway">
    <text evidence="2">Amino-acid biosynthesis; L-histidine biosynthesis; L-histidine from 5-phospho-alpha-D-ribose 1-diphosphate: step 8/9.</text>
</comment>
<comment type="similarity">
    <text evidence="2">Belongs to the PHP hydrolase family. HisK subfamily.</text>
</comment>
<evidence type="ECO:0000256" key="2">
    <source>
        <dbReference type="RuleBase" id="RU366003"/>
    </source>
</evidence>
<dbReference type="Proteomes" id="UP000783588">
    <property type="component" value="Unassembled WGS sequence"/>
</dbReference>
<dbReference type="NCBIfam" id="TIGR01856">
    <property type="entry name" value="hisJ_fam"/>
    <property type="match status" value="1"/>
</dbReference>
<proteinExistence type="inferred from homology"/>
<keyword evidence="5" id="KW-1185">Reference proteome</keyword>
<name>A0ABS6EVE1_9FIRM</name>
<keyword evidence="2" id="KW-0368">Histidine biosynthesis</keyword>
<reference evidence="4 5" key="1">
    <citation type="submission" date="2021-06" db="EMBL/GenBank/DDBJ databases">
        <authorList>
            <person name="Sun Q."/>
            <person name="Li D."/>
        </authorList>
    </citation>
    <scope>NUCLEOTIDE SEQUENCE [LARGE SCALE GENOMIC DNA]</scope>
    <source>
        <strain evidence="4 5">MSJd-7</strain>
    </source>
</reference>
<accession>A0ABS6EVE1</accession>
<protein>
    <recommendedName>
        <fullName evidence="2">Histidinol-phosphatase</fullName>
        <shortName evidence="2">HolPase</shortName>
        <ecNumber evidence="2">3.1.3.15</ecNumber>
    </recommendedName>
</protein>
<comment type="catalytic activity">
    <reaction evidence="2">
        <text>L-histidinol phosphate + H2O = L-histidinol + phosphate</text>
        <dbReference type="Rhea" id="RHEA:14465"/>
        <dbReference type="ChEBI" id="CHEBI:15377"/>
        <dbReference type="ChEBI" id="CHEBI:43474"/>
        <dbReference type="ChEBI" id="CHEBI:57699"/>
        <dbReference type="ChEBI" id="CHEBI:57980"/>
        <dbReference type="EC" id="3.1.3.15"/>
    </reaction>
</comment>
<dbReference type="EMBL" id="JAHLQI010000004">
    <property type="protein sequence ID" value="MBU5490825.1"/>
    <property type="molecule type" value="Genomic_DNA"/>
</dbReference>
<evidence type="ECO:0000313" key="4">
    <source>
        <dbReference type="EMBL" id="MBU5490825.1"/>
    </source>
</evidence>
<evidence type="ECO:0000259" key="3">
    <source>
        <dbReference type="Pfam" id="PF02811"/>
    </source>
</evidence>
<evidence type="ECO:0000256" key="1">
    <source>
        <dbReference type="ARBA" id="ARBA00022801"/>
    </source>
</evidence>
<comment type="caution">
    <text evidence="4">The sequence shown here is derived from an EMBL/GenBank/DDBJ whole genome shotgun (WGS) entry which is preliminary data.</text>
</comment>
<evidence type="ECO:0000313" key="5">
    <source>
        <dbReference type="Proteomes" id="UP000783588"/>
    </source>
</evidence>
<dbReference type="EC" id="3.1.3.15" evidence="2"/>
<dbReference type="RefSeq" id="WP_216470517.1">
    <property type="nucleotide sequence ID" value="NZ_JAHLQI010000004.1"/>
</dbReference>
<keyword evidence="1 2" id="KW-0378">Hydrolase</keyword>
<dbReference type="Pfam" id="PF02811">
    <property type="entry name" value="PHP"/>
    <property type="match status" value="1"/>
</dbReference>
<keyword evidence="2" id="KW-0028">Amino-acid biosynthesis</keyword>
<feature type="domain" description="PHP" evidence="3">
    <location>
        <begin position="4"/>
        <end position="219"/>
    </location>
</feature>